<dbReference type="PANTHER" id="PTHR47481:SF41">
    <property type="entry name" value="COPIA-LIKE POLYPROTEIN_RETROTRANSPOSON"/>
    <property type="match status" value="1"/>
</dbReference>
<keyword evidence="3" id="KW-1185">Reference proteome</keyword>
<organism evidence="2 3">
    <name type="scientific">Lactuca virosa</name>
    <dbReference type="NCBI Taxonomy" id="75947"/>
    <lineage>
        <taxon>Eukaryota</taxon>
        <taxon>Viridiplantae</taxon>
        <taxon>Streptophyta</taxon>
        <taxon>Embryophyta</taxon>
        <taxon>Tracheophyta</taxon>
        <taxon>Spermatophyta</taxon>
        <taxon>Magnoliopsida</taxon>
        <taxon>eudicotyledons</taxon>
        <taxon>Gunneridae</taxon>
        <taxon>Pentapetalae</taxon>
        <taxon>asterids</taxon>
        <taxon>campanulids</taxon>
        <taxon>Asterales</taxon>
        <taxon>Asteraceae</taxon>
        <taxon>Cichorioideae</taxon>
        <taxon>Cichorieae</taxon>
        <taxon>Lactucinae</taxon>
        <taxon>Lactuca</taxon>
    </lineage>
</organism>
<evidence type="ECO:0000313" key="3">
    <source>
        <dbReference type="Proteomes" id="UP001157418"/>
    </source>
</evidence>
<evidence type="ECO:0000313" key="2">
    <source>
        <dbReference type="EMBL" id="CAH1418051.1"/>
    </source>
</evidence>
<evidence type="ECO:0000256" key="1">
    <source>
        <dbReference type="SAM" id="MobiDB-lite"/>
    </source>
</evidence>
<protein>
    <submittedName>
        <fullName evidence="2">Uncharacterized protein</fullName>
    </submittedName>
</protein>
<comment type="caution">
    <text evidence="2">The sequence shown here is derived from an EMBL/GenBank/DDBJ whole genome shotgun (WGS) entry which is preliminary data.</text>
</comment>
<dbReference type="PANTHER" id="PTHR47481">
    <property type="match status" value="1"/>
</dbReference>
<feature type="compositionally biased region" description="Polar residues" evidence="1">
    <location>
        <begin position="79"/>
        <end position="97"/>
    </location>
</feature>
<reference evidence="2 3" key="1">
    <citation type="submission" date="2022-01" db="EMBL/GenBank/DDBJ databases">
        <authorList>
            <person name="Xiong W."/>
            <person name="Schranz E."/>
        </authorList>
    </citation>
    <scope>NUCLEOTIDE SEQUENCE [LARGE SCALE GENOMIC DNA]</scope>
</reference>
<dbReference type="Pfam" id="PF14223">
    <property type="entry name" value="Retrotran_gag_2"/>
    <property type="match status" value="1"/>
</dbReference>
<accession>A0AAU9LXS8</accession>
<feature type="region of interest" description="Disordered" evidence="1">
    <location>
        <begin position="79"/>
        <end position="131"/>
    </location>
</feature>
<feature type="compositionally biased region" description="Low complexity" evidence="1">
    <location>
        <begin position="98"/>
        <end position="109"/>
    </location>
</feature>
<dbReference type="Proteomes" id="UP001157418">
    <property type="component" value="Unassembled WGS sequence"/>
</dbReference>
<dbReference type="AlphaFoldDB" id="A0AAU9LXS8"/>
<name>A0AAU9LXS8_9ASTR</name>
<proteinExistence type="predicted"/>
<dbReference type="EMBL" id="CAKMRJ010000113">
    <property type="protein sequence ID" value="CAH1418051.1"/>
    <property type="molecule type" value="Genomic_DNA"/>
</dbReference>
<sequence length="171" mass="19376">MTLGDQPIADYCERITTISNLLAKIDHPVPERTLVTHLLNGLLPKYDHIAMILCQKDPLPTLLQARSKLIAEEHRLNRQLPQQPAHSDHSSPPTVLYNSTNSSNTNFSHGGRHGHGDRSNRGSRSGDLQRHQYSTTTQFSWPYSPPWAPFTWMYLAPWTINRPVRPAPSPQ</sequence>
<gene>
    <name evidence="2" type="ORF">LVIROSA_LOCUS5671</name>
</gene>